<dbReference type="InterPro" id="IPR020846">
    <property type="entry name" value="MFS_dom"/>
</dbReference>
<evidence type="ECO:0000256" key="3">
    <source>
        <dbReference type="ARBA" id="ARBA00022989"/>
    </source>
</evidence>
<dbReference type="RefSeq" id="WP_197956586.1">
    <property type="nucleotide sequence ID" value="NZ_CP065668.1"/>
</dbReference>
<sequence length="416" mass="43221">MNSSSSALKWRVLIGYFLSYMFDAVDIIILAIAMPSITASLQIGPTQAGLLVTATLLGIGLSGVVMGPVADALGRRKALLLSLASFGLLTMAIAAATDWRQILVLRFLAGLGLGSVWSTAAAHVNETWPAHQRGRATSFVLSSFSVGAALAATAAAYVLPAHGWRVLFFVCGAAVLIAIAYVWLRVPESQAWLEQRRQRGGHGLATAGASGAAAPGLAALFAPDLLRVTVLGTLTSALALAAYWGASTWLPTFLVKERGLDVGTMARFMALLNVGMFVGYNAFGLIADRIGKQRAVILSLVGTGLALPLYIQATDHTVLLWLGPAFAFFMAFAGLMGSYFAELFPTQLRATGTGFCFNVGRGISAFAPLALGSLSASLGFAMGIALCGGLFLVAAVVVALLPRDGAVAVTTALPAR</sequence>
<evidence type="ECO:0000313" key="8">
    <source>
        <dbReference type="Proteomes" id="UP000594778"/>
    </source>
</evidence>
<feature type="transmembrane region" description="Helical" evidence="5">
    <location>
        <begin position="136"/>
        <end position="158"/>
    </location>
</feature>
<dbReference type="Pfam" id="PF07690">
    <property type="entry name" value="MFS_1"/>
    <property type="match status" value="1"/>
</dbReference>
<feature type="transmembrane region" description="Helical" evidence="5">
    <location>
        <begin position="78"/>
        <end position="97"/>
    </location>
</feature>
<comment type="subcellular location">
    <subcellularLocation>
        <location evidence="1">Membrane</location>
        <topology evidence="1">Multi-pass membrane protein</topology>
    </subcellularLocation>
</comment>
<proteinExistence type="predicted"/>
<name>A0A7T2S6G2_DELAC</name>
<organism evidence="7 8">
    <name type="scientific">Delftia acidovorans</name>
    <name type="common">Pseudomonas acidovorans</name>
    <name type="synonym">Comamonas acidovorans</name>
    <dbReference type="NCBI Taxonomy" id="80866"/>
    <lineage>
        <taxon>Bacteria</taxon>
        <taxon>Pseudomonadati</taxon>
        <taxon>Pseudomonadota</taxon>
        <taxon>Betaproteobacteria</taxon>
        <taxon>Burkholderiales</taxon>
        <taxon>Comamonadaceae</taxon>
        <taxon>Delftia</taxon>
    </lineage>
</organism>
<dbReference type="GO" id="GO:0005886">
    <property type="term" value="C:plasma membrane"/>
    <property type="evidence" value="ECO:0007669"/>
    <property type="project" value="TreeGrafter"/>
</dbReference>
<evidence type="ECO:0000256" key="4">
    <source>
        <dbReference type="ARBA" id="ARBA00023136"/>
    </source>
</evidence>
<dbReference type="PROSITE" id="PS50850">
    <property type="entry name" value="MFS"/>
    <property type="match status" value="1"/>
</dbReference>
<dbReference type="InterPro" id="IPR005829">
    <property type="entry name" value="Sugar_transporter_CS"/>
</dbReference>
<protein>
    <submittedName>
        <fullName evidence="7">MFS transporter</fullName>
    </submittedName>
</protein>
<dbReference type="GO" id="GO:0046943">
    <property type="term" value="F:carboxylic acid transmembrane transporter activity"/>
    <property type="evidence" value="ECO:0007669"/>
    <property type="project" value="TreeGrafter"/>
</dbReference>
<dbReference type="PROSITE" id="PS00216">
    <property type="entry name" value="SUGAR_TRANSPORT_1"/>
    <property type="match status" value="1"/>
</dbReference>
<feature type="transmembrane region" description="Helical" evidence="5">
    <location>
        <begin position="103"/>
        <end position="124"/>
    </location>
</feature>
<dbReference type="PANTHER" id="PTHR23508">
    <property type="entry name" value="CARBOXYLIC ACID TRANSPORTER PROTEIN HOMOLOG"/>
    <property type="match status" value="1"/>
</dbReference>
<feature type="transmembrane region" description="Helical" evidence="5">
    <location>
        <begin position="265"/>
        <end position="283"/>
    </location>
</feature>
<feature type="transmembrane region" description="Helical" evidence="5">
    <location>
        <begin position="12"/>
        <end position="34"/>
    </location>
</feature>
<keyword evidence="2 5" id="KW-0812">Transmembrane</keyword>
<gene>
    <name evidence="7" type="ORF">I6G66_07305</name>
</gene>
<evidence type="ECO:0000256" key="2">
    <source>
        <dbReference type="ARBA" id="ARBA00022692"/>
    </source>
</evidence>
<feature type="transmembrane region" description="Helical" evidence="5">
    <location>
        <begin position="164"/>
        <end position="184"/>
    </location>
</feature>
<keyword evidence="3 5" id="KW-1133">Transmembrane helix</keyword>
<feature type="transmembrane region" description="Helical" evidence="5">
    <location>
        <begin position="225"/>
        <end position="245"/>
    </location>
</feature>
<feature type="transmembrane region" description="Helical" evidence="5">
    <location>
        <begin position="319"/>
        <end position="341"/>
    </location>
</feature>
<reference evidence="7 8" key="1">
    <citation type="submission" date="2020-12" db="EMBL/GenBank/DDBJ databases">
        <title>FDA dAtabase for Regulatory Grade micrObial Sequences (FDA-ARGOS): Supporting development and validation of Infectious Disease Dx tests.</title>
        <authorList>
            <person name="Sproer C."/>
            <person name="Gronow S."/>
            <person name="Severitt S."/>
            <person name="Schroder I."/>
            <person name="Tallon L."/>
            <person name="Sadzewicz L."/>
            <person name="Zhao X."/>
            <person name="Boylan J."/>
            <person name="Ott S."/>
            <person name="Bowen H."/>
            <person name="Vavikolanu K."/>
            <person name="Mehta A."/>
            <person name="Aluvathingal J."/>
            <person name="Nadendla S."/>
            <person name="Lowell S."/>
            <person name="Myers T."/>
            <person name="Yan Y."/>
            <person name="Sichtig H."/>
        </authorList>
    </citation>
    <scope>NUCLEOTIDE SEQUENCE [LARGE SCALE GENOMIC DNA]</scope>
    <source>
        <strain evidence="7 8">FDAARGOS_909</strain>
    </source>
</reference>
<feature type="transmembrane region" description="Helical" evidence="5">
    <location>
        <begin position="295"/>
        <end position="313"/>
    </location>
</feature>
<feature type="transmembrane region" description="Helical" evidence="5">
    <location>
        <begin position="380"/>
        <end position="401"/>
    </location>
</feature>
<feature type="domain" description="Major facilitator superfamily (MFS) profile" evidence="6">
    <location>
        <begin position="12"/>
        <end position="406"/>
    </location>
</feature>
<feature type="transmembrane region" description="Helical" evidence="5">
    <location>
        <begin position="353"/>
        <end position="374"/>
    </location>
</feature>
<dbReference type="Proteomes" id="UP000594778">
    <property type="component" value="Chromosome"/>
</dbReference>
<dbReference type="SUPFAM" id="SSF103473">
    <property type="entry name" value="MFS general substrate transporter"/>
    <property type="match status" value="1"/>
</dbReference>
<evidence type="ECO:0000259" key="6">
    <source>
        <dbReference type="PROSITE" id="PS50850"/>
    </source>
</evidence>
<dbReference type="Gene3D" id="1.20.1250.20">
    <property type="entry name" value="MFS general substrate transporter like domains"/>
    <property type="match status" value="1"/>
</dbReference>
<evidence type="ECO:0000256" key="5">
    <source>
        <dbReference type="SAM" id="Phobius"/>
    </source>
</evidence>
<dbReference type="InterPro" id="IPR036259">
    <property type="entry name" value="MFS_trans_sf"/>
</dbReference>
<dbReference type="EMBL" id="CP065668">
    <property type="protein sequence ID" value="QPS09813.1"/>
    <property type="molecule type" value="Genomic_DNA"/>
</dbReference>
<dbReference type="PANTHER" id="PTHR23508:SF10">
    <property type="entry name" value="CARBOXYLIC ACID TRANSPORTER PROTEIN HOMOLOG"/>
    <property type="match status" value="1"/>
</dbReference>
<feature type="transmembrane region" description="Helical" evidence="5">
    <location>
        <begin position="46"/>
        <end position="66"/>
    </location>
</feature>
<accession>A0A7T2S6G2</accession>
<dbReference type="AlphaFoldDB" id="A0A7T2S6G2"/>
<dbReference type="InterPro" id="IPR011701">
    <property type="entry name" value="MFS"/>
</dbReference>
<evidence type="ECO:0000313" key="7">
    <source>
        <dbReference type="EMBL" id="QPS09813.1"/>
    </source>
</evidence>
<keyword evidence="4 5" id="KW-0472">Membrane</keyword>
<evidence type="ECO:0000256" key="1">
    <source>
        <dbReference type="ARBA" id="ARBA00004141"/>
    </source>
</evidence>